<organism evidence="1 2">
    <name type="scientific">Chiloscyllium punctatum</name>
    <name type="common">Brownbanded bambooshark</name>
    <name type="synonym">Hemiscyllium punctatum</name>
    <dbReference type="NCBI Taxonomy" id="137246"/>
    <lineage>
        <taxon>Eukaryota</taxon>
        <taxon>Metazoa</taxon>
        <taxon>Chordata</taxon>
        <taxon>Craniata</taxon>
        <taxon>Vertebrata</taxon>
        <taxon>Chondrichthyes</taxon>
        <taxon>Elasmobranchii</taxon>
        <taxon>Galeomorphii</taxon>
        <taxon>Galeoidea</taxon>
        <taxon>Orectolobiformes</taxon>
        <taxon>Hemiscylliidae</taxon>
        <taxon>Chiloscyllium</taxon>
    </lineage>
</organism>
<dbReference type="EMBL" id="BEZZ01252526">
    <property type="protein sequence ID" value="GCC48798.1"/>
    <property type="molecule type" value="Genomic_DNA"/>
</dbReference>
<feature type="non-terminal residue" evidence="1">
    <location>
        <position position="160"/>
    </location>
</feature>
<name>A0A401U1M2_CHIPU</name>
<dbReference type="Proteomes" id="UP000287033">
    <property type="component" value="Unassembled WGS sequence"/>
</dbReference>
<comment type="caution">
    <text evidence="1">The sequence shown here is derived from an EMBL/GenBank/DDBJ whole genome shotgun (WGS) entry which is preliminary data.</text>
</comment>
<evidence type="ECO:0000313" key="1">
    <source>
        <dbReference type="EMBL" id="GCC48798.1"/>
    </source>
</evidence>
<keyword evidence="2" id="KW-1185">Reference proteome</keyword>
<sequence>MRAPIGRIPNRKGRSEIPFEIDRRLFGRPFQIERRDEMAVAVHQIDQRGVIHRVVAILQRHLLGVDAIARQHLGDRCGIAGQALEVRIEARQIVLHRRSGVAFRIDRNEIGVHAVGVLAHRLQDLGNLEQRGRADVRAMGEAEEDQRRLALEVLVGDGLA</sequence>
<proteinExistence type="predicted"/>
<evidence type="ECO:0000313" key="2">
    <source>
        <dbReference type="Proteomes" id="UP000287033"/>
    </source>
</evidence>
<reference evidence="1 2" key="1">
    <citation type="journal article" date="2018" name="Nat. Ecol. Evol.">
        <title>Shark genomes provide insights into elasmobranch evolution and the origin of vertebrates.</title>
        <authorList>
            <person name="Hara Y"/>
            <person name="Yamaguchi K"/>
            <person name="Onimaru K"/>
            <person name="Kadota M"/>
            <person name="Koyanagi M"/>
            <person name="Keeley SD"/>
            <person name="Tatsumi K"/>
            <person name="Tanaka K"/>
            <person name="Motone F"/>
            <person name="Kageyama Y"/>
            <person name="Nozu R"/>
            <person name="Adachi N"/>
            <person name="Nishimura O"/>
            <person name="Nakagawa R"/>
            <person name="Tanegashima C"/>
            <person name="Kiyatake I"/>
            <person name="Matsumoto R"/>
            <person name="Murakumo K"/>
            <person name="Nishida K"/>
            <person name="Terakita A"/>
            <person name="Kuratani S"/>
            <person name="Sato K"/>
            <person name="Hyodo S Kuraku.S."/>
        </authorList>
    </citation>
    <scope>NUCLEOTIDE SEQUENCE [LARGE SCALE GENOMIC DNA]</scope>
</reference>
<accession>A0A401U1M2</accession>
<protein>
    <submittedName>
        <fullName evidence="1">Uncharacterized protein</fullName>
    </submittedName>
</protein>
<gene>
    <name evidence="1" type="ORF">chiPu_0033032</name>
</gene>
<dbReference type="AlphaFoldDB" id="A0A401U1M2"/>